<name>A0ACB8KN69_CITSI</name>
<proteinExistence type="predicted"/>
<accession>A0ACB8KN69</accession>
<reference evidence="2" key="1">
    <citation type="journal article" date="2023" name="Hortic. Res.">
        <title>A chromosome-level phased genome enabling allele-level studies in sweet orange: a case study on citrus Huanglongbing tolerance.</title>
        <authorList>
            <person name="Wu B."/>
            <person name="Yu Q."/>
            <person name="Deng Z."/>
            <person name="Duan Y."/>
            <person name="Luo F."/>
            <person name="Gmitter F. Jr."/>
        </authorList>
    </citation>
    <scope>NUCLEOTIDE SEQUENCE [LARGE SCALE GENOMIC DNA]</scope>
    <source>
        <strain evidence="2">cv. Valencia</strain>
    </source>
</reference>
<evidence type="ECO:0000313" key="2">
    <source>
        <dbReference type="Proteomes" id="UP000829398"/>
    </source>
</evidence>
<organism evidence="1 2">
    <name type="scientific">Citrus sinensis</name>
    <name type="common">Sweet orange</name>
    <name type="synonym">Citrus aurantium var. sinensis</name>
    <dbReference type="NCBI Taxonomy" id="2711"/>
    <lineage>
        <taxon>Eukaryota</taxon>
        <taxon>Viridiplantae</taxon>
        <taxon>Streptophyta</taxon>
        <taxon>Embryophyta</taxon>
        <taxon>Tracheophyta</taxon>
        <taxon>Spermatophyta</taxon>
        <taxon>Magnoliopsida</taxon>
        <taxon>eudicotyledons</taxon>
        <taxon>Gunneridae</taxon>
        <taxon>Pentapetalae</taxon>
        <taxon>rosids</taxon>
        <taxon>malvids</taxon>
        <taxon>Sapindales</taxon>
        <taxon>Rutaceae</taxon>
        <taxon>Aurantioideae</taxon>
        <taxon>Citrus</taxon>
    </lineage>
</organism>
<dbReference type="EMBL" id="CM039174">
    <property type="protein sequence ID" value="KAH9755770.1"/>
    <property type="molecule type" value="Genomic_DNA"/>
</dbReference>
<sequence>MALFQRQDANQQSLFLHPVPHVHGPNTLDSNAGPSSFPPRIAPSSHPQLRIPPNVNNPRMNPPTFNGAALNPEPFHPFEMNPPVISHPVVNQPAFNHPSSFFHHAANSVAFTGQQSQGQTLNPPNLYHPPLLEFTFVMEYMGERIGIQTDQPTRFQILHLCNIASSALHNEYSPANHIFRPMVAPRWLGRVLRVHSDALLRVIVHQCISRGEFRLHIWVYFIRDGHPHPSAGSLVNSGTAEFPVMVDLGAVPRPQVAPGHPQSMPLASIQHDAHGAPPVPPLVSNPIHPQQAQIVAPVISNPGDARFLASAPGGPANAVSMPISIPTPCVPIVQTVLSSGPDRRWGDLPNDAGVITAAGGDQSNDRRKYKCQNCGSVGHSKRTCKVVNPILTNATVAVSREVETVVLHSSDEGGRAGPSGDAEVPTGIIHTTFAHGLSGLFQYDTWDVPSDRVFWVFAHRLDRQQNNFIPVSPKAVTADNLTPSTISEANGHSRRPTSSLCEVVFRSDEVVVMNIMTRGKHYVVFVGRIPGLYGSWAECQRQVIRFPGNSYQSYATREEAEEAFEAFHRSEVENILSGLELDPVNGNRQRLLEGQLEEAITSAPEDKQSPHGTLVILLFVIICAVVMKILCAYQNQQLTLLWRSIIFVLGLNRHPSWRKPKCTDLVCTIGWDTTLIMSHSALRVRKSKRFMQKQTEVKADRISALPDSVLCHILSYLPTKNVVATSILARRWKLVWTSLQKLDFDDRQSRRLPGLMGDPMPGFEDFVQRVLTGTQPTNITTFFLHCSRPVDLSSFHLWVCSAVRRNAREIELYLDQNHRVELPEELYASPSVEVLKLMSDFLIKVPAGGTCFPNVKILTVQLESPENTLTEKLFCSCPSLEELSIQAYLNDEGPTTKFVISSSTLKRCTLWVATEGEMFTQAEYKVRITAPSLERLHIMSDIFGKFVVHDLNSLTDVILDIVYGEWSRVDPNRSIQLLQQLNNTTSLTVSYGVLCALDHAYHKWFPALSHLQHLEVAVGAIGWAVLPVILSSSVHLQSLVLRKQSRFEVTEEQFGWIEGDIVPNCLLEHVKKIEIKGVEGDEEELILVEYLLKYSSVLEVMVICFKGSVSKPERRDIRRSILQCETILGGVGEKYLYMPSSLPDGDNIVEGVSVFGVHAWCGLLYATSVRLLLYQTSKTACLFTVFIPLLLHFI</sequence>
<gene>
    <name evidence="1" type="ORF">KPL71_015894</name>
</gene>
<protein>
    <submittedName>
        <fullName evidence="1">FBD-associated F-box protein</fullName>
    </submittedName>
</protein>
<evidence type="ECO:0000313" key="1">
    <source>
        <dbReference type="EMBL" id="KAH9755770.1"/>
    </source>
</evidence>
<dbReference type="Proteomes" id="UP000829398">
    <property type="component" value="Chromosome 5"/>
</dbReference>
<comment type="caution">
    <text evidence="1">The sequence shown here is derived from an EMBL/GenBank/DDBJ whole genome shotgun (WGS) entry which is preliminary data.</text>
</comment>
<keyword evidence="2" id="KW-1185">Reference proteome</keyword>